<evidence type="ECO:0000313" key="2">
    <source>
        <dbReference type="EMBL" id="ADP83928.1"/>
    </source>
</evidence>
<evidence type="ECO:0000256" key="1">
    <source>
        <dbReference type="SAM" id="MobiDB-lite"/>
    </source>
</evidence>
<dbReference type="HOGENOM" id="CLU_1093055_0_0_11"/>
<feature type="region of interest" description="Disordered" evidence="1">
    <location>
        <begin position="135"/>
        <end position="155"/>
    </location>
</feature>
<sequence>MRGAEPLIGQERWVLVYEYTPQRAQKASGTRIDIGGTLDIGREGMLALGVEVWSEGISRKAVVVTATESGWEVSVPNRHGAVLHPWGQAPRKMSATEHISWPRAAIRVLNAEPVDKPGGTHHWVLLEADRLPITKAGPSPARNTTTITFTPPPPTPLTEKQDAALRHVFAELLAWPPRLPAKPRTLEATGRHLGGVTEEAIRERLRPVRDRALRLGLADRVGLTDPQYLYWLVENGFVTPPHGTDHRVQLPWLE</sequence>
<reference evidence="2 3" key="1">
    <citation type="submission" date="2010-10" db="EMBL/GenBank/DDBJ databases">
        <title>Complete sequence of Frankia sp. EuI1c.</title>
        <authorList>
            <consortium name="US DOE Joint Genome Institute"/>
            <person name="Lucas S."/>
            <person name="Copeland A."/>
            <person name="Lapidus A."/>
            <person name="Cheng J.-F."/>
            <person name="Bruce D."/>
            <person name="Goodwin L."/>
            <person name="Pitluck S."/>
            <person name="Chertkov O."/>
            <person name="Detter J.C."/>
            <person name="Han C."/>
            <person name="Tapia R."/>
            <person name="Land M."/>
            <person name="Hauser L."/>
            <person name="Jeffries C."/>
            <person name="Kyrpides N."/>
            <person name="Ivanova N."/>
            <person name="Mikhailova N."/>
            <person name="Beauchemin N."/>
            <person name="Sen A."/>
            <person name="Sur S.A."/>
            <person name="Gtari M."/>
            <person name="Wall L."/>
            <person name="Tisa L."/>
            <person name="Woyke T."/>
        </authorList>
    </citation>
    <scope>NUCLEOTIDE SEQUENCE [LARGE SCALE GENOMIC DNA]</scope>
    <source>
        <strain evidence="3">DSM 45817 / CECT 9037 / EuI1c</strain>
    </source>
</reference>
<organism evidence="2 3">
    <name type="scientific">Pseudofrankia inefficax (strain DSM 45817 / CECT 9037 / DDB 130130 / EuI1c)</name>
    <name type="common">Frankia inefficax</name>
    <dbReference type="NCBI Taxonomy" id="298654"/>
    <lineage>
        <taxon>Bacteria</taxon>
        <taxon>Bacillati</taxon>
        <taxon>Actinomycetota</taxon>
        <taxon>Actinomycetes</taxon>
        <taxon>Frankiales</taxon>
        <taxon>Frankiaceae</taxon>
        <taxon>Pseudofrankia</taxon>
    </lineage>
</organism>
<dbReference type="OrthoDB" id="5195645at2"/>
<evidence type="ECO:0000313" key="3">
    <source>
        <dbReference type="Proteomes" id="UP000002484"/>
    </source>
</evidence>
<dbReference type="KEGG" id="fri:FraEuI1c_5944"/>
<dbReference type="eggNOG" id="ENOG5034AAR">
    <property type="taxonomic scope" value="Bacteria"/>
</dbReference>
<dbReference type="EMBL" id="CP002299">
    <property type="protein sequence ID" value="ADP83928.1"/>
    <property type="molecule type" value="Genomic_DNA"/>
</dbReference>
<dbReference type="InParanoid" id="E3IZL0"/>
<dbReference type="RefSeq" id="WP_013427046.1">
    <property type="nucleotide sequence ID" value="NC_014666.1"/>
</dbReference>
<protein>
    <submittedName>
        <fullName evidence="2">Uncharacterized protein</fullName>
    </submittedName>
</protein>
<name>E3IZL0_PSEI1</name>
<keyword evidence="3" id="KW-1185">Reference proteome</keyword>
<dbReference type="Proteomes" id="UP000002484">
    <property type="component" value="Chromosome"/>
</dbReference>
<accession>E3IZL0</accession>
<gene>
    <name evidence="2" type="ordered locus">FraEuI1c_5944</name>
</gene>
<dbReference type="AlphaFoldDB" id="E3IZL0"/>
<proteinExistence type="predicted"/>